<name>C4J4Y7_MAIZE</name>
<protein>
    <submittedName>
        <fullName evidence="1">Uncharacterized protein</fullName>
    </submittedName>
</protein>
<reference evidence="1" key="2">
    <citation type="submission" date="2012-06" db="EMBL/GenBank/DDBJ databases">
        <authorList>
            <person name="Yu Y."/>
            <person name="Currie J."/>
            <person name="Lomeli R."/>
            <person name="Angelova A."/>
            <person name="Collura K."/>
            <person name="Wissotski M."/>
            <person name="Campos D."/>
            <person name="Kudrna D."/>
            <person name="Golser W."/>
            <person name="Ashely E."/>
            <person name="Descour A."/>
            <person name="Fernandes J."/>
            <person name="Soderlund C."/>
            <person name="Walbot V."/>
        </authorList>
    </citation>
    <scope>NUCLEOTIDE SEQUENCE</scope>
    <source>
        <strain evidence="1">B73</strain>
    </source>
</reference>
<proteinExistence type="evidence at transcript level"/>
<organism evidence="1">
    <name type="scientific">Zea mays</name>
    <name type="common">Maize</name>
    <dbReference type="NCBI Taxonomy" id="4577"/>
    <lineage>
        <taxon>Eukaryota</taxon>
        <taxon>Viridiplantae</taxon>
        <taxon>Streptophyta</taxon>
        <taxon>Embryophyta</taxon>
        <taxon>Tracheophyta</taxon>
        <taxon>Spermatophyta</taxon>
        <taxon>Magnoliopsida</taxon>
        <taxon>Liliopsida</taxon>
        <taxon>Poales</taxon>
        <taxon>Poaceae</taxon>
        <taxon>PACMAD clade</taxon>
        <taxon>Panicoideae</taxon>
        <taxon>Andropogonodae</taxon>
        <taxon>Andropogoneae</taxon>
        <taxon>Tripsacinae</taxon>
        <taxon>Zea</taxon>
    </lineage>
</organism>
<accession>C4J4Y7</accession>
<sequence>MLRNPLLTRTDMMCIGDIIRLLLLHRLLFLHRIGTLHRAGLRGTRPLTVALLRLRPLRFLKWSAPAAALPGEELQPNRRFRLGHRLLRRLGRPLPGLRVSIGVGLIAGTPLPLLLPELLQLLPPCSEEIGAVLVSATAAAAPVIHAEISGPALGQRSREAGRHQPIPPAETY</sequence>
<dbReference type="EMBL" id="BT085884">
    <property type="protein sequence ID" value="ACR36237.1"/>
    <property type="molecule type" value="mRNA"/>
</dbReference>
<reference evidence="1" key="1">
    <citation type="journal article" date="2009" name="PLoS Genet.">
        <title>Sequencing, mapping, and analysis of 27,455 maize full-length cDNAs.</title>
        <authorList>
            <person name="Soderlund C."/>
            <person name="Descour A."/>
            <person name="Kudrna D."/>
            <person name="Bomhoff M."/>
            <person name="Boyd L."/>
            <person name="Currie J."/>
            <person name="Angelova A."/>
            <person name="Collura K."/>
            <person name="Wissotski M."/>
            <person name="Ashley E."/>
            <person name="Morrow D."/>
            <person name="Fernandes J."/>
            <person name="Walbot V."/>
            <person name="Yu Y."/>
        </authorList>
    </citation>
    <scope>NUCLEOTIDE SEQUENCE</scope>
    <source>
        <strain evidence="1">B73</strain>
    </source>
</reference>
<dbReference type="AlphaFoldDB" id="C4J4Y7"/>
<evidence type="ECO:0000313" key="1">
    <source>
        <dbReference type="EMBL" id="ACR36237.1"/>
    </source>
</evidence>